<feature type="compositionally biased region" description="Acidic residues" evidence="9">
    <location>
        <begin position="508"/>
        <end position="522"/>
    </location>
</feature>
<keyword evidence="10" id="KW-0472">Membrane</keyword>
<proteinExistence type="predicted"/>
<dbReference type="FunFam" id="3.30.40.10:FF:000022">
    <property type="entry name" value="E3 ubiquitin-protein ligase RING1-like"/>
    <property type="match status" value="1"/>
</dbReference>
<dbReference type="AlphaFoldDB" id="A0A5D2H8J9"/>
<keyword evidence="5 8" id="KW-0863">Zinc-finger</keyword>
<comment type="catalytic activity">
    <reaction evidence="1">
        <text>S-ubiquitinyl-[E2 ubiquitin-conjugating enzyme]-L-cysteine + [acceptor protein]-L-lysine = [E2 ubiquitin-conjugating enzyme]-L-cysteine + N(6)-ubiquitinyl-[acceptor protein]-L-lysine.</text>
        <dbReference type="EC" id="2.3.2.27"/>
    </reaction>
</comment>
<keyword evidence="11" id="KW-0732">Signal</keyword>
<keyword evidence="14" id="KW-1185">Reference proteome</keyword>
<keyword evidence="4" id="KW-0479">Metal-binding</keyword>
<keyword evidence="10" id="KW-0812">Transmembrane</keyword>
<dbReference type="Pfam" id="PF13639">
    <property type="entry name" value="zf-RING_2"/>
    <property type="match status" value="1"/>
</dbReference>
<dbReference type="InterPro" id="IPR001841">
    <property type="entry name" value="Znf_RING"/>
</dbReference>
<keyword evidence="6" id="KW-0833">Ubl conjugation pathway</keyword>
<evidence type="ECO:0000256" key="7">
    <source>
        <dbReference type="ARBA" id="ARBA00022833"/>
    </source>
</evidence>
<evidence type="ECO:0000256" key="4">
    <source>
        <dbReference type="ARBA" id="ARBA00022723"/>
    </source>
</evidence>
<feature type="region of interest" description="Disordered" evidence="9">
    <location>
        <begin position="483"/>
        <end position="540"/>
    </location>
</feature>
<dbReference type="GO" id="GO:0008270">
    <property type="term" value="F:zinc ion binding"/>
    <property type="evidence" value="ECO:0007669"/>
    <property type="project" value="UniProtKB-KW"/>
</dbReference>
<evidence type="ECO:0000256" key="6">
    <source>
        <dbReference type="ARBA" id="ARBA00022786"/>
    </source>
</evidence>
<feature type="domain" description="RING-type" evidence="12">
    <location>
        <begin position="432"/>
        <end position="473"/>
    </location>
</feature>
<dbReference type="EMBL" id="CM017689">
    <property type="protein sequence ID" value="TYH26597.1"/>
    <property type="molecule type" value="Genomic_DNA"/>
</dbReference>
<accession>A0A5D2H8J9</accession>
<evidence type="ECO:0000313" key="14">
    <source>
        <dbReference type="Proteomes" id="UP000323506"/>
    </source>
</evidence>
<feature type="transmembrane region" description="Helical" evidence="10">
    <location>
        <begin position="550"/>
        <end position="570"/>
    </location>
</feature>
<feature type="signal peptide" evidence="11">
    <location>
        <begin position="1"/>
        <end position="29"/>
    </location>
</feature>
<feature type="transmembrane region" description="Helical" evidence="10">
    <location>
        <begin position="103"/>
        <end position="124"/>
    </location>
</feature>
<dbReference type="SUPFAM" id="SSF57850">
    <property type="entry name" value="RING/U-box"/>
    <property type="match status" value="1"/>
</dbReference>
<gene>
    <name evidence="13" type="ORF">ES288_A02G001200v1</name>
</gene>
<name>A0A5D2H8J9_GOSDA</name>
<feature type="region of interest" description="Disordered" evidence="9">
    <location>
        <begin position="309"/>
        <end position="342"/>
    </location>
</feature>
<dbReference type="InterPro" id="IPR013083">
    <property type="entry name" value="Znf_RING/FYVE/PHD"/>
</dbReference>
<evidence type="ECO:0000313" key="13">
    <source>
        <dbReference type="EMBL" id="TYH26597.1"/>
    </source>
</evidence>
<evidence type="ECO:0000256" key="1">
    <source>
        <dbReference type="ARBA" id="ARBA00000900"/>
    </source>
</evidence>
<evidence type="ECO:0000259" key="12">
    <source>
        <dbReference type="PROSITE" id="PS50089"/>
    </source>
</evidence>
<evidence type="ECO:0000256" key="8">
    <source>
        <dbReference type="PROSITE-ProRule" id="PRU00175"/>
    </source>
</evidence>
<dbReference type="GO" id="GO:0061630">
    <property type="term" value="F:ubiquitin protein ligase activity"/>
    <property type="evidence" value="ECO:0007669"/>
    <property type="project" value="UniProtKB-EC"/>
</dbReference>
<reference evidence="13 14" key="1">
    <citation type="submission" date="2019-06" db="EMBL/GenBank/DDBJ databases">
        <title>WGS assembly of Gossypium darwinii.</title>
        <authorList>
            <person name="Chen Z.J."/>
            <person name="Sreedasyam A."/>
            <person name="Ando A."/>
            <person name="Song Q."/>
            <person name="De L."/>
            <person name="Hulse-Kemp A."/>
            <person name="Ding M."/>
            <person name="Ye W."/>
            <person name="Kirkbride R."/>
            <person name="Jenkins J."/>
            <person name="Plott C."/>
            <person name="Lovell J."/>
            <person name="Lin Y.-M."/>
            <person name="Vaughn R."/>
            <person name="Liu B."/>
            <person name="Li W."/>
            <person name="Simpson S."/>
            <person name="Scheffler B."/>
            <person name="Saski C."/>
            <person name="Grover C."/>
            <person name="Hu G."/>
            <person name="Conover J."/>
            <person name="Carlson J."/>
            <person name="Shu S."/>
            <person name="Boston L."/>
            <person name="Williams M."/>
            <person name="Peterson D."/>
            <person name="Mcgee K."/>
            <person name="Jones D."/>
            <person name="Wendel J."/>
            <person name="Stelly D."/>
            <person name="Grimwood J."/>
            <person name="Schmutz J."/>
        </authorList>
    </citation>
    <scope>NUCLEOTIDE SEQUENCE [LARGE SCALE GENOMIC DNA]</scope>
    <source>
        <strain evidence="13">1808015.09</strain>
    </source>
</reference>
<dbReference type="GO" id="GO:0016567">
    <property type="term" value="P:protein ubiquitination"/>
    <property type="evidence" value="ECO:0007669"/>
    <property type="project" value="TreeGrafter"/>
</dbReference>
<evidence type="ECO:0000256" key="10">
    <source>
        <dbReference type="SAM" id="Phobius"/>
    </source>
</evidence>
<dbReference type="EC" id="2.3.2.27" evidence="2"/>
<evidence type="ECO:0000256" key="5">
    <source>
        <dbReference type="ARBA" id="ARBA00022771"/>
    </source>
</evidence>
<keyword evidence="3" id="KW-0808">Transferase</keyword>
<keyword evidence="7" id="KW-0862">Zinc</keyword>
<evidence type="ECO:0000256" key="3">
    <source>
        <dbReference type="ARBA" id="ARBA00022679"/>
    </source>
</evidence>
<dbReference type="PROSITE" id="PS50089">
    <property type="entry name" value="ZF_RING_2"/>
    <property type="match status" value="1"/>
</dbReference>
<evidence type="ECO:0000256" key="2">
    <source>
        <dbReference type="ARBA" id="ARBA00012483"/>
    </source>
</evidence>
<dbReference type="PANTHER" id="PTHR15710:SF242">
    <property type="entry name" value="OS06G0633500 PROTEIN"/>
    <property type="match status" value="1"/>
</dbReference>
<sequence length="611" mass="68788">MRNERTRLKRTRLTLLHLLHLLHLPTLLALVPSQTAPNPFSSLPLLFHLLTLSLIQSPRSLCCFPFLEISSVSFCLYDLFFFDGWKKTRKEILKMSLCPVLPATWRVVVWSEIILACLLCVLYVEEVLHLNMRQCLILKPLVYVGTANFYCLRILIHLLKSIIEDDRLEEAGIGRSSSESIENLFSQQFSHMITLLRQNQSTVSGSEDQIMDGGSSARSLRRSSSRTTPSSSRRWRRVISDSDSDGFDNLDSFYGESESNVSFGRYRLFRGESDAISFSTYGGDSDASMDGHSFLDTEIFVQAERSDINSDTDTDIDPMNAGLNQWNWDEPEEDDEGDEDGEWEEADAEEYVVGHTMSRTGVLNLFTSSPHESNLPAFNFRRSRAGFEQLLDHLAETDGSRRGAPPASLSFVNNLPRVIVSDEHEKSDGLACAICKDVLPVGAEVNQLPCLHVYHPSCILPWLSARNSCPLCRYELPTDDKDYEQGKQHMNSRMRMHESQQQNASEDSSSENSDEADADEASEFGPHQSHDVPHVDPTISSSSREIGRDWLFRAAAPVAGIIGVVLILWLGKPLIGRRGSIPSWGQHQIQVANASSLNQRGSRGRRWWSLF</sequence>
<evidence type="ECO:0000256" key="9">
    <source>
        <dbReference type="SAM" id="MobiDB-lite"/>
    </source>
</evidence>
<dbReference type="SMART" id="SM00184">
    <property type="entry name" value="RING"/>
    <property type="match status" value="1"/>
</dbReference>
<dbReference type="Proteomes" id="UP000323506">
    <property type="component" value="Chromosome A02"/>
</dbReference>
<protein>
    <recommendedName>
        <fullName evidence="2">RING-type E3 ubiquitin transferase</fullName>
        <ecNumber evidence="2">2.3.2.27</ecNumber>
    </recommendedName>
</protein>
<keyword evidence="10" id="KW-1133">Transmembrane helix</keyword>
<dbReference type="Gene3D" id="3.30.40.10">
    <property type="entry name" value="Zinc/RING finger domain, C3HC4 (zinc finger)"/>
    <property type="match status" value="1"/>
</dbReference>
<evidence type="ECO:0000256" key="11">
    <source>
        <dbReference type="SAM" id="SignalP"/>
    </source>
</evidence>
<feature type="chain" id="PRO_5022676692" description="RING-type E3 ubiquitin transferase" evidence="11">
    <location>
        <begin position="30"/>
        <end position="611"/>
    </location>
</feature>
<feature type="region of interest" description="Disordered" evidence="9">
    <location>
        <begin position="204"/>
        <end position="237"/>
    </location>
</feature>
<feature type="compositionally biased region" description="Acidic residues" evidence="9">
    <location>
        <begin position="329"/>
        <end position="342"/>
    </location>
</feature>
<dbReference type="GO" id="GO:0005737">
    <property type="term" value="C:cytoplasm"/>
    <property type="evidence" value="ECO:0007669"/>
    <property type="project" value="TreeGrafter"/>
</dbReference>
<feature type="transmembrane region" description="Helical" evidence="10">
    <location>
        <begin position="136"/>
        <end position="159"/>
    </location>
</feature>
<dbReference type="PANTHER" id="PTHR15710">
    <property type="entry name" value="E3 UBIQUITIN-PROTEIN LIGASE PRAJA"/>
    <property type="match status" value="1"/>
</dbReference>
<organism evidence="13 14">
    <name type="scientific">Gossypium darwinii</name>
    <name type="common">Darwin's cotton</name>
    <name type="synonym">Gossypium barbadense var. darwinii</name>
    <dbReference type="NCBI Taxonomy" id="34276"/>
    <lineage>
        <taxon>Eukaryota</taxon>
        <taxon>Viridiplantae</taxon>
        <taxon>Streptophyta</taxon>
        <taxon>Embryophyta</taxon>
        <taxon>Tracheophyta</taxon>
        <taxon>Spermatophyta</taxon>
        <taxon>Magnoliopsida</taxon>
        <taxon>eudicotyledons</taxon>
        <taxon>Gunneridae</taxon>
        <taxon>Pentapetalae</taxon>
        <taxon>rosids</taxon>
        <taxon>malvids</taxon>
        <taxon>Malvales</taxon>
        <taxon>Malvaceae</taxon>
        <taxon>Malvoideae</taxon>
        <taxon>Gossypium</taxon>
    </lineage>
</organism>